<gene>
    <name evidence="1" type="ORF">H5V43_01775</name>
</gene>
<evidence type="ECO:0000313" key="2">
    <source>
        <dbReference type="Proteomes" id="UP000593663"/>
    </source>
</evidence>
<dbReference type="KEGG" id="sbar:H5V43_01775"/>
<accession>A0A7M2GGV5</accession>
<proteinExistence type="predicted"/>
<organism evidence="1 2">
    <name type="scientific">Sphingobium fuliginis (strain ATCC 27551)</name>
    <dbReference type="NCBI Taxonomy" id="336203"/>
    <lineage>
        <taxon>Bacteria</taxon>
        <taxon>Pseudomonadati</taxon>
        <taxon>Pseudomonadota</taxon>
        <taxon>Alphaproteobacteria</taxon>
        <taxon>Sphingomonadales</taxon>
        <taxon>Sphingomonadaceae</taxon>
        <taxon>Sphingobium</taxon>
    </lineage>
</organism>
<dbReference type="AlphaFoldDB" id="A0A7M2GGV5"/>
<dbReference type="Proteomes" id="UP000593663">
    <property type="component" value="Chromosome 1"/>
</dbReference>
<reference evidence="2" key="1">
    <citation type="submission" date="2020-08" db="EMBL/GenBank/DDBJ databases">
        <title>Complete genome sequence of Sphingobium barthaii strain KK22, a high-molecular-weight polycyclic aromatic hydrocarbon-degrading soil bacterium.</title>
        <authorList>
            <person name="Mori J.F."/>
            <person name="Kanaly R.A."/>
        </authorList>
    </citation>
    <scope>NUCLEOTIDE SEQUENCE [LARGE SCALE GENOMIC DNA]</scope>
    <source>
        <strain evidence="2">KK22</strain>
    </source>
</reference>
<name>A0A7M2GGV5_SPHSA</name>
<sequence length="128" mass="14173">MTDKAPVTVGQGDVVLRKAILTFIVEEIGKPCSEGDMPDDRNDRLDAIIAAHRLQSTAALEEEIKRLREALTPSGSTKAAYHGEFSFNLHRIDDCGDEYVEKVYVPWDTVKQIMKAILARTALEGRGS</sequence>
<protein>
    <submittedName>
        <fullName evidence="1">Uncharacterized protein</fullName>
    </submittedName>
</protein>
<dbReference type="RefSeq" id="WP_025550425.1">
    <property type="nucleotide sequence ID" value="NZ_BATN01000083.1"/>
</dbReference>
<dbReference type="EMBL" id="CP060035">
    <property type="protein sequence ID" value="QOT71931.1"/>
    <property type="molecule type" value="Genomic_DNA"/>
</dbReference>
<evidence type="ECO:0000313" key="1">
    <source>
        <dbReference type="EMBL" id="QOT71931.1"/>
    </source>
</evidence>